<dbReference type="PANTHER" id="PTHR31240">
    <property type="entry name" value="MATERNAL EFFECT EMBRYO ARREST 18"/>
    <property type="match status" value="1"/>
</dbReference>
<dbReference type="PANTHER" id="PTHR31240:SF0">
    <property type="entry name" value="MATERNAL EFFECT EMBRYO ARREST 18"/>
    <property type="match status" value="1"/>
</dbReference>
<dbReference type="InterPro" id="IPR038136">
    <property type="entry name" value="CofD-like_dom_sf"/>
</dbReference>
<organism evidence="1 2">
    <name type="scientific">Hermanssonia centrifuga</name>
    <dbReference type="NCBI Taxonomy" id="98765"/>
    <lineage>
        <taxon>Eukaryota</taxon>
        <taxon>Fungi</taxon>
        <taxon>Dikarya</taxon>
        <taxon>Basidiomycota</taxon>
        <taxon>Agaricomycotina</taxon>
        <taxon>Agaricomycetes</taxon>
        <taxon>Polyporales</taxon>
        <taxon>Meruliaceae</taxon>
        <taxon>Hermanssonia</taxon>
    </lineage>
</organism>
<gene>
    <name evidence="1" type="ORF">EW026_g6751</name>
</gene>
<keyword evidence="2" id="KW-1185">Reference proteome</keyword>
<proteinExistence type="predicted"/>
<dbReference type="EMBL" id="SGPJ01000397">
    <property type="protein sequence ID" value="THG94784.1"/>
    <property type="molecule type" value="Genomic_DNA"/>
</dbReference>
<evidence type="ECO:0000313" key="2">
    <source>
        <dbReference type="Proteomes" id="UP000309038"/>
    </source>
</evidence>
<dbReference type="AlphaFoldDB" id="A0A4S4KA19"/>
<protein>
    <submittedName>
        <fullName evidence="1">Uncharacterized protein</fullName>
    </submittedName>
</protein>
<accession>A0A4S4KA19</accession>
<reference evidence="1 2" key="1">
    <citation type="submission" date="2019-02" db="EMBL/GenBank/DDBJ databases">
        <title>Genome sequencing of the rare red list fungi Phlebia centrifuga.</title>
        <authorList>
            <person name="Buettner E."/>
            <person name="Kellner H."/>
        </authorList>
    </citation>
    <scope>NUCLEOTIDE SEQUENCE [LARGE SCALE GENOMIC DNA]</scope>
    <source>
        <strain evidence="1 2">DSM 108282</strain>
    </source>
</reference>
<sequence>MTFSYILVVLFGRANAIARSHSLRAKILMLNAQNDRETDGYTAVDYINKIVRTLNTPYHRHYDGLGDSSTTYPVSAFITHLVYLKGTAVSVDVREITAMGVKCIEVEGVKDEKSAVPKFDAVGVRGAVIELLRDPMD</sequence>
<comment type="caution">
    <text evidence="1">The sequence shown here is derived from an EMBL/GenBank/DDBJ whole genome shotgun (WGS) entry which is preliminary data.</text>
</comment>
<dbReference type="Gene3D" id="3.40.50.10680">
    <property type="entry name" value="CofD-like domains"/>
    <property type="match status" value="1"/>
</dbReference>
<dbReference type="Proteomes" id="UP000309038">
    <property type="component" value="Unassembled WGS sequence"/>
</dbReference>
<evidence type="ECO:0000313" key="1">
    <source>
        <dbReference type="EMBL" id="THG94784.1"/>
    </source>
</evidence>
<dbReference type="SUPFAM" id="SSF142338">
    <property type="entry name" value="CofD-like"/>
    <property type="match status" value="1"/>
</dbReference>
<name>A0A4S4KA19_9APHY</name>